<evidence type="ECO:0000256" key="4">
    <source>
        <dbReference type="ARBA" id="ARBA00022490"/>
    </source>
</evidence>
<comment type="subunit">
    <text evidence="8">Interacts with G-actin; ADP-actin form.</text>
</comment>
<dbReference type="STRING" id="268475.A0A0V1HWG7"/>
<dbReference type="PROSITE" id="PS51263">
    <property type="entry name" value="ADF_H"/>
    <property type="match status" value="1"/>
</dbReference>
<proteinExistence type="inferred from homology"/>
<evidence type="ECO:0000259" key="12">
    <source>
        <dbReference type="PROSITE" id="PS51263"/>
    </source>
</evidence>
<evidence type="ECO:0000256" key="11">
    <source>
        <dbReference type="SAM" id="MobiDB-lite"/>
    </source>
</evidence>
<feature type="domain" description="ADF-H" evidence="12">
    <location>
        <begin position="31"/>
        <end position="165"/>
    </location>
</feature>
<dbReference type="GO" id="GO:0030016">
    <property type="term" value="C:myofibril"/>
    <property type="evidence" value="ECO:0007669"/>
    <property type="project" value="TreeGrafter"/>
</dbReference>
<comment type="function">
    <text evidence="9">Actin-binding protein involved in motile and morphological processes. Inhibits actin polymerization, likely by sequestering G-actin.</text>
</comment>
<dbReference type="GO" id="GO:0010591">
    <property type="term" value="P:regulation of lamellipodium assembly"/>
    <property type="evidence" value="ECO:0007669"/>
    <property type="project" value="TreeGrafter"/>
</dbReference>
<name>A0A0V1HWG7_9BILA</name>
<evidence type="ECO:0000256" key="2">
    <source>
        <dbReference type="ARBA" id="ARBA00004544"/>
    </source>
</evidence>
<dbReference type="InterPro" id="IPR002108">
    <property type="entry name" value="ADF-H"/>
</dbReference>
<accession>A0A0V1HWG7</accession>
<evidence type="ECO:0000256" key="10">
    <source>
        <dbReference type="ARBA" id="ARBA00069496"/>
    </source>
</evidence>
<dbReference type="GO" id="GO:0003785">
    <property type="term" value="F:actin monomer binding"/>
    <property type="evidence" value="ECO:0007669"/>
    <property type="project" value="TreeGrafter"/>
</dbReference>
<keyword evidence="14" id="KW-1185">Reference proteome</keyword>
<dbReference type="InterPro" id="IPR028458">
    <property type="entry name" value="Twinfilin"/>
</dbReference>
<dbReference type="GO" id="GO:0005938">
    <property type="term" value="C:cell cortex"/>
    <property type="evidence" value="ECO:0007669"/>
    <property type="project" value="UniProtKB-SubCell"/>
</dbReference>
<evidence type="ECO:0000256" key="8">
    <source>
        <dbReference type="ARBA" id="ARBA00038532"/>
    </source>
</evidence>
<keyword evidence="5" id="KW-0677">Repeat</keyword>
<dbReference type="EMBL" id="JYDP01000025">
    <property type="protein sequence ID" value="KRZ14386.1"/>
    <property type="molecule type" value="Genomic_DNA"/>
</dbReference>
<feature type="non-terminal residue" evidence="13">
    <location>
        <position position="1"/>
    </location>
</feature>
<dbReference type="GO" id="GO:0010976">
    <property type="term" value="P:positive regulation of neuron projection development"/>
    <property type="evidence" value="ECO:0007669"/>
    <property type="project" value="TreeGrafter"/>
</dbReference>
<protein>
    <recommendedName>
        <fullName evidence="10">Twinfilin</fullName>
    </recommendedName>
</protein>
<gene>
    <name evidence="13" type="primary">TWF1</name>
    <name evidence="13" type="ORF">T11_14497</name>
</gene>
<feature type="compositionally biased region" description="Basic residues" evidence="11">
    <location>
        <begin position="360"/>
        <end position="372"/>
    </location>
</feature>
<comment type="similarity">
    <text evidence="3">Belongs to the actin-binding proteins ADF family. Twinfilin subfamily.</text>
</comment>
<dbReference type="InterPro" id="IPR029006">
    <property type="entry name" value="ADF-H/Gelsolin-like_dom_sf"/>
</dbReference>
<dbReference type="Pfam" id="PF00241">
    <property type="entry name" value="Cofilin_ADF"/>
    <property type="match status" value="2"/>
</dbReference>
<dbReference type="GO" id="GO:0030042">
    <property type="term" value="P:actin filament depolymerization"/>
    <property type="evidence" value="ECO:0007669"/>
    <property type="project" value="TreeGrafter"/>
</dbReference>
<dbReference type="PANTHER" id="PTHR13759:SF1">
    <property type="entry name" value="TWINFILIN"/>
    <property type="match status" value="1"/>
</dbReference>
<dbReference type="FunFam" id="3.40.20.10:FF:000007">
    <property type="entry name" value="Twinfilin-1 isoform 1"/>
    <property type="match status" value="1"/>
</dbReference>
<comment type="caution">
    <text evidence="13">The sequence shown here is derived from an EMBL/GenBank/DDBJ whole genome shotgun (WGS) entry which is preliminary data.</text>
</comment>
<dbReference type="FunFam" id="3.40.20.10:FF:000042">
    <property type="entry name" value="Actin depolymerizing protein"/>
    <property type="match status" value="1"/>
</dbReference>
<evidence type="ECO:0000256" key="1">
    <source>
        <dbReference type="ARBA" id="ARBA00004245"/>
    </source>
</evidence>
<reference evidence="13 14" key="1">
    <citation type="submission" date="2015-01" db="EMBL/GenBank/DDBJ databases">
        <title>Evolution of Trichinella species and genotypes.</title>
        <authorList>
            <person name="Korhonen P.K."/>
            <person name="Edoardo P."/>
            <person name="Giuseppe L.R."/>
            <person name="Gasser R.B."/>
        </authorList>
    </citation>
    <scope>NUCLEOTIDE SEQUENCE [LARGE SCALE GENOMIC DNA]</scope>
    <source>
        <strain evidence="13">ISS1029</strain>
    </source>
</reference>
<keyword evidence="6" id="KW-0009">Actin-binding</keyword>
<keyword evidence="7" id="KW-0206">Cytoskeleton</keyword>
<dbReference type="AlphaFoldDB" id="A0A0V1HWG7"/>
<dbReference type="GO" id="GO:0051016">
    <property type="term" value="P:barbed-end actin filament capping"/>
    <property type="evidence" value="ECO:0007669"/>
    <property type="project" value="TreeGrafter"/>
</dbReference>
<feature type="compositionally biased region" description="Basic and acidic residues" evidence="11">
    <location>
        <begin position="373"/>
        <end position="384"/>
    </location>
</feature>
<organism evidence="13 14">
    <name type="scientific">Trichinella zimbabwensis</name>
    <dbReference type="NCBI Taxonomy" id="268475"/>
    <lineage>
        <taxon>Eukaryota</taxon>
        <taxon>Metazoa</taxon>
        <taxon>Ecdysozoa</taxon>
        <taxon>Nematoda</taxon>
        <taxon>Enoplea</taxon>
        <taxon>Dorylaimia</taxon>
        <taxon>Trichinellida</taxon>
        <taxon>Trichinellidae</taxon>
        <taxon>Trichinella</taxon>
    </lineage>
</organism>
<evidence type="ECO:0000256" key="6">
    <source>
        <dbReference type="ARBA" id="ARBA00023203"/>
    </source>
</evidence>
<feature type="region of interest" description="Disordered" evidence="11">
    <location>
        <begin position="358"/>
        <end position="384"/>
    </location>
</feature>
<evidence type="ECO:0000256" key="7">
    <source>
        <dbReference type="ARBA" id="ARBA00023212"/>
    </source>
</evidence>
<evidence type="ECO:0000313" key="14">
    <source>
        <dbReference type="Proteomes" id="UP000055024"/>
    </source>
</evidence>
<evidence type="ECO:0000256" key="9">
    <source>
        <dbReference type="ARBA" id="ARBA00056419"/>
    </source>
</evidence>
<dbReference type="PANTHER" id="PTHR13759">
    <property type="entry name" value="TWINFILIN"/>
    <property type="match status" value="1"/>
</dbReference>
<dbReference type="OrthoDB" id="10006997at2759"/>
<dbReference type="CDD" id="cd11284">
    <property type="entry name" value="ADF_Twf-C_like"/>
    <property type="match status" value="1"/>
</dbReference>
<dbReference type="GO" id="GO:0051015">
    <property type="term" value="F:actin filament binding"/>
    <property type="evidence" value="ECO:0007669"/>
    <property type="project" value="TreeGrafter"/>
</dbReference>
<comment type="subcellular location">
    <subcellularLocation>
        <location evidence="2">Cytoplasm</location>
        <location evidence="2">Cell cortex</location>
    </subcellularLocation>
    <subcellularLocation>
        <location evidence="1">Cytoplasm</location>
        <location evidence="1">Cytoskeleton</location>
    </subcellularLocation>
</comment>
<dbReference type="GO" id="GO:0005884">
    <property type="term" value="C:actin filament"/>
    <property type="evidence" value="ECO:0007669"/>
    <property type="project" value="TreeGrafter"/>
</dbReference>
<sequence length="384" mass="43727">LDLPYLQRNCFSDKRVRLLDQISIFIMSHQSGIRSSTELVQFFTSCKEGNIRLAKIKIQDEKLILACQFAVRSTWDKDYESYIEECLADEHACYILARLDTQPTSGFDWLFLSYISENAPVKEKMLYASTKATLKGEFGSGSVKYDFQVTQKEEMDLHSIQRLINQKDAGGGPLTGLEEQMKSAHVNQHFVNSFPGYETAVVRGVRFPVDQDALQSLCRLRDGEINYVQLVKGHVMCIVFFNLTTLILKSIDILNEVIKLVTADNIPSNRISKWIPPKSPRYHFYAPKLTKAASVIIFIYSIPPNGCTVKERMLYSSCKGPFLDTVQQVVDLKADRKIEIDSSEDVNDEFLIGEDISVKQHQKFSRPKGPKKQRGDPRIHKTPS</sequence>
<dbReference type="CDD" id="cd11285">
    <property type="entry name" value="ADF_Twf-N_like"/>
    <property type="match status" value="1"/>
</dbReference>
<dbReference type="Gene3D" id="3.40.20.10">
    <property type="entry name" value="Severin"/>
    <property type="match status" value="2"/>
</dbReference>
<evidence type="ECO:0000256" key="3">
    <source>
        <dbReference type="ARBA" id="ARBA00009557"/>
    </source>
</evidence>
<dbReference type="SUPFAM" id="SSF55753">
    <property type="entry name" value="Actin depolymerizing proteins"/>
    <property type="match status" value="2"/>
</dbReference>
<evidence type="ECO:0000256" key="5">
    <source>
        <dbReference type="ARBA" id="ARBA00022737"/>
    </source>
</evidence>
<dbReference type="SMART" id="SM00102">
    <property type="entry name" value="ADF"/>
    <property type="match status" value="2"/>
</dbReference>
<dbReference type="Proteomes" id="UP000055024">
    <property type="component" value="Unassembled WGS sequence"/>
</dbReference>
<evidence type="ECO:0000313" key="13">
    <source>
        <dbReference type="EMBL" id="KRZ14386.1"/>
    </source>
</evidence>
<keyword evidence="4" id="KW-0963">Cytoplasm</keyword>